<comment type="caution">
    <text evidence="1">The sequence shown here is derived from an EMBL/GenBank/DDBJ whole genome shotgun (WGS) entry which is preliminary data.</text>
</comment>
<accession>A0A1I4DWK3</accession>
<dbReference type="Proteomes" id="UP000199598">
    <property type="component" value="Unassembled WGS sequence"/>
</dbReference>
<sequence>MTEISRNTSLQALSSSHSALLSLAARIEGLFQALGHVSNEISSPSPLWNAAVALQDELSERHGDLIKELDVMERKISSLNRGGQA</sequence>
<name>A0A1I4DWK3_9HYPH</name>
<evidence type="ECO:0000313" key="2">
    <source>
        <dbReference type="Proteomes" id="UP000199598"/>
    </source>
</evidence>
<protein>
    <submittedName>
        <fullName evidence="1">Uncharacterized protein</fullName>
    </submittedName>
</protein>
<organism evidence="1 2">
    <name type="scientific">Pseudovibrio ascidiaceicola</name>
    <dbReference type="NCBI Taxonomy" id="285279"/>
    <lineage>
        <taxon>Bacteria</taxon>
        <taxon>Pseudomonadati</taxon>
        <taxon>Pseudomonadota</taxon>
        <taxon>Alphaproteobacteria</taxon>
        <taxon>Hyphomicrobiales</taxon>
        <taxon>Stappiaceae</taxon>
        <taxon>Pseudovibrio</taxon>
    </lineage>
</organism>
<evidence type="ECO:0000313" key="1">
    <source>
        <dbReference type="EMBL" id="SFK97964.1"/>
    </source>
</evidence>
<reference evidence="1 2" key="1">
    <citation type="submission" date="2016-10" db="EMBL/GenBank/DDBJ databases">
        <authorList>
            <person name="Varghese N."/>
            <person name="Submissions S."/>
        </authorList>
    </citation>
    <scope>NUCLEOTIDE SEQUENCE [LARGE SCALE GENOMIC DNA]</scope>
    <source>
        <strain evidence="1 2">DSM 16392</strain>
    </source>
</reference>
<gene>
    <name evidence="1" type="ORF">SAMN04488518_11330</name>
</gene>
<dbReference type="EMBL" id="FOSK01000013">
    <property type="protein sequence ID" value="SFK97964.1"/>
    <property type="molecule type" value="Genomic_DNA"/>
</dbReference>
<proteinExistence type="predicted"/>
<keyword evidence="2" id="KW-1185">Reference proteome</keyword>
<dbReference type="RefSeq" id="WP_093522574.1">
    <property type="nucleotide sequence ID" value="NZ_FOSK01000013.1"/>
</dbReference>